<dbReference type="Pfam" id="PF00106">
    <property type="entry name" value="adh_short"/>
    <property type="match status" value="1"/>
</dbReference>
<evidence type="ECO:0000313" key="4">
    <source>
        <dbReference type="EMBL" id="GIC88697.1"/>
    </source>
</evidence>
<comment type="similarity">
    <text evidence="1">Belongs to the short-chain dehydrogenases/reductases (SDR) family.</text>
</comment>
<keyword evidence="3" id="KW-0560">Oxidoreductase</keyword>
<dbReference type="InterPro" id="IPR002347">
    <property type="entry name" value="SDR_fam"/>
</dbReference>
<dbReference type="InterPro" id="IPR036291">
    <property type="entry name" value="NAD(P)-bd_dom_sf"/>
</dbReference>
<dbReference type="PANTHER" id="PTHR24320">
    <property type="entry name" value="RETINOL DEHYDROGENASE"/>
    <property type="match status" value="1"/>
</dbReference>
<evidence type="ECO:0000256" key="1">
    <source>
        <dbReference type="ARBA" id="ARBA00006484"/>
    </source>
</evidence>
<dbReference type="PRINTS" id="PR00081">
    <property type="entry name" value="GDHRDH"/>
</dbReference>
<sequence>MSGLAINPRGVQFNPDTDIPNLDGKIIFVTGGTGGIGKTTILSLAKHKPGHIVFTGRNARRADEVINEVHKTSPGVLITFLECDLSSFQSVEFAAKRFLADFDILDILFANAGIMAVPPGLTKDGYEVQFGTNHMGHALLLKYLLPLMAKTASIGRDVRLVTTTSSAFQGASGIAYDTIKTPQKGIFGHFRRYIQSKLANTLYTQKIAELYPEIMSCSVQPGAVATDIGGNHLGMLDKVFIAINTRGKSLTPDEGAYNMCWVATTKRENLTNGAYYEPVGWPGTMTKISQDEAARNQLWEWTQKELEKYKI</sequence>
<dbReference type="SUPFAM" id="SSF51735">
    <property type="entry name" value="NAD(P)-binding Rossmann-fold domains"/>
    <property type="match status" value="1"/>
</dbReference>
<comment type="caution">
    <text evidence="4">The sequence shown here is derived from an EMBL/GenBank/DDBJ whole genome shotgun (WGS) entry which is preliminary data.</text>
</comment>
<dbReference type="EMBL" id="BBXM02000003">
    <property type="protein sequence ID" value="GIC88697.1"/>
    <property type="molecule type" value="Genomic_DNA"/>
</dbReference>
<reference evidence="4" key="2">
    <citation type="submission" date="2021-01" db="EMBL/GenBank/DDBJ databases">
        <title>Pan-genome distribution and transcriptional activeness of fungal secondary metabolism genes in Aspergillus section Fumigati.</title>
        <authorList>
            <person name="Takahashi H."/>
            <person name="Umemura M."/>
            <person name="Ninomiya A."/>
            <person name="Kusuya Y."/>
            <person name="Urayama S."/>
            <person name="Shimizu M."/>
            <person name="Watanabe A."/>
            <person name="Kamei K."/>
            <person name="Yaguchi T."/>
            <person name="Hagiwara D."/>
        </authorList>
    </citation>
    <scope>NUCLEOTIDE SEQUENCE</scope>
    <source>
        <strain evidence="4">IFM 46973</strain>
    </source>
</reference>
<reference evidence="4" key="1">
    <citation type="journal article" date="2015" name="Genome Announc.">
        <title>Draft Genome Sequence of the Pathogenic Filamentous Fungus Aspergillus udagawae Strain IFM 46973T.</title>
        <authorList>
            <person name="Kusuya Y."/>
            <person name="Takahashi-Nakaguchi A."/>
            <person name="Takahashi H."/>
            <person name="Yaguchi T."/>
        </authorList>
    </citation>
    <scope>NUCLEOTIDE SEQUENCE</scope>
    <source>
        <strain evidence="4">IFM 46973</strain>
    </source>
</reference>
<dbReference type="Proteomes" id="UP000036893">
    <property type="component" value="Unassembled WGS sequence"/>
</dbReference>
<dbReference type="PANTHER" id="PTHR24320:SF154">
    <property type="entry name" value="OXIDOREDUCTASE, SHORT-CHAIN DEHYDROGENASE_REDUCTASE FAMILY (AFU_ORTHOLOGUE AFUA_2G04560)"/>
    <property type="match status" value="1"/>
</dbReference>
<accession>A0A8E0QNT8</accession>
<name>A0A8E0QNT8_9EURO</name>
<dbReference type="RefSeq" id="XP_043145963.1">
    <property type="nucleotide sequence ID" value="XM_043290028.1"/>
</dbReference>
<gene>
    <name evidence="4" type="ORF">Aud_005095</name>
</gene>
<dbReference type="GeneID" id="66992571"/>
<dbReference type="Gene3D" id="3.40.50.720">
    <property type="entry name" value="NAD(P)-binding Rossmann-like Domain"/>
    <property type="match status" value="1"/>
</dbReference>
<organism evidence="4 5">
    <name type="scientific">Aspergillus udagawae</name>
    <dbReference type="NCBI Taxonomy" id="91492"/>
    <lineage>
        <taxon>Eukaryota</taxon>
        <taxon>Fungi</taxon>
        <taxon>Dikarya</taxon>
        <taxon>Ascomycota</taxon>
        <taxon>Pezizomycotina</taxon>
        <taxon>Eurotiomycetes</taxon>
        <taxon>Eurotiomycetidae</taxon>
        <taxon>Eurotiales</taxon>
        <taxon>Aspergillaceae</taxon>
        <taxon>Aspergillus</taxon>
        <taxon>Aspergillus subgen. Fumigati</taxon>
    </lineage>
</organism>
<keyword evidence="2" id="KW-0521">NADP</keyword>
<protein>
    <recommendedName>
        <fullName evidence="6">Oxidoreductase</fullName>
    </recommendedName>
</protein>
<evidence type="ECO:0000313" key="5">
    <source>
        <dbReference type="Proteomes" id="UP000036893"/>
    </source>
</evidence>
<evidence type="ECO:0000256" key="3">
    <source>
        <dbReference type="ARBA" id="ARBA00023002"/>
    </source>
</evidence>
<proteinExistence type="inferred from homology"/>
<evidence type="ECO:0008006" key="6">
    <source>
        <dbReference type="Google" id="ProtNLM"/>
    </source>
</evidence>
<dbReference type="AlphaFoldDB" id="A0A8E0QNT8"/>
<dbReference type="GO" id="GO:0016491">
    <property type="term" value="F:oxidoreductase activity"/>
    <property type="evidence" value="ECO:0007669"/>
    <property type="project" value="UniProtKB-KW"/>
</dbReference>
<evidence type="ECO:0000256" key="2">
    <source>
        <dbReference type="ARBA" id="ARBA00022857"/>
    </source>
</evidence>